<evidence type="ECO:0000256" key="8">
    <source>
        <dbReference type="ARBA" id="ARBA00023136"/>
    </source>
</evidence>
<dbReference type="InterPro" id="IPR051613">
    <property type="entry name" value="ABC_transp_permease_HisMQ"/>
</dbReference>
<feature type="transmembrane region" description="Helical" evidence="9">
    <location>
        <begin position="90"/>
        <end position="110"/>
    </location>
</feature>
<feature type="transmembrane region" description="Helical" evidence="9">
    <location>
        <begin position="161"/>
        <end position="181"/>
    </location>
</feature>
<evidence type="ECO:0000256" key="6">
    <source>
        <dbReference type="ARBA" id="ARBA00022692"/>
    </source>
</evidence>
<keyword evidence="4" id="KW-1003">Cell membrane</keyword>
<dbReference type="RefSeq" id="WP_176865930.1">
    <property type="nucleotide sequence ID" value="NZ_JABXWT010000008.1"/>
</dbReference>
<gene>
    <name evidence="11" type="ORF">HW561_14350</name>
</gene>
<dbReference type="Proteomes" id="UP000630805">
    <property type="component" value="Unassembled WGS sequence"/>
</dbReference>
<evidence type="ECO:0000313" key="11">
    <source>
        <dbReference type="EMBL" id="NVO56973.1"/>
    </source>
</evidence>
<evidence type="ECO:0000256" key="7">
    <source>
        <dbReference type="ARBA" id="ARBA00022989"/>
    </source>
</evidence>
<evidence type="ECO:0000313" key="12">
    <source>
        <dbReference type="Proteomes" id="UP000630805"/>
    </source>
</evidence>
<reference evidence="11 12" key="1">
    <citation type="submission" date="2020-06" db="EMBL/GenBank/DDBJ databases">
        <authorList>
            <person name="Cao W.R."/>
        </authorList>
    </citation>
    <scope>NUCLEOTIDE SEQUENCE [LARGE SCALE GENOMIC DNA]</scope>
    <source>
        <strain evidence="11 12">B1Z28</strain>
    </source>
</reference>
<proteinExistence type="inferred from homology"/>
<dbReference type="InterPro" id="IPR000515">
    <property type="entry name" value="MetI-like"/>
</dbReference>
<sequence>MDQLIEFGPMVLGGLKVTILLALTSLFIATCFGLAGAALKLSRSRVLRMVGSAYTTLVRGIPDLVLMLLIFFGGQILINDLGKLTGLWRYVEIDPFTAGMFTLGFIFGAYMTETFRGAFLAIPAGQIEAAQSIGMSPRTYLVRIVWPQIVPRALPTFTNNWLVLLKTTALVSIIGLHDIVYNAYQAGRTTQEPFIFLMVSFFIYLVLTLISDFFLRKLGRVYALK</sequence>
<keyword evidence="12" id="KW-1185">Reference proteome</keyword>
<dbReference type="Pfam" id="PF00528">
    <property type="entry name" value="BPD_transp_1"/>
    <property type="match status" value="1"/>
</dbReference>
<feature type="transmembrane region" description="Helical" evidence="9">
    <location>
        <begin position="17"/>
        <end position="39"/>
    </location>
</feature>
<dbReference type="PANTHER" id="PTHR30133">
    <property type="entry name" value="CATIONIC AMINO ACID TRANSPORTER, MEMBRANE COMPONENT"/>
    <property type="match status" value="1"/>
</dbReference>
<comment type="subcellular location">
    <subcellularLocation>
        <location evidence="1">Cell inner membrane</location>
        <topology evidence="1">Multi-pass membrane protein</topology>
    </subcellularLocation>
    <subcellularLocation>
        <location evidence="9">Cell membrane</location>
        <topology evidence="9">Multi-pass membrane protein</topology>
    </subcellularLocation>
</comment>
<keyword evidence="5" id="KW-0997">Cell inner membrane</keyword>
<comment type="similarity">
    <text evidence="2">Belongs to the binding-protein-dependent transport system permease family. HisMQ subfamily.</text>
</comment>
<name>A0ABX2PSG8_9RHOB</name>
<dbReference type="EMBL" id="JABXWT010000008">
    <property type="protein sequence ID" value="NVO56973.1"/>
    <property type="molecule type" value="Genomic_DNA"/>
</dbReference>
<feature type="transmembrane region" description="Helical" evidence="9">
    <location>
        <begin position="60"/>
        <end position="78"/>
    </location>
</feature>
<dbReference type="InterPro" id="IPR010065">
    <property type="entry name" value="AA_ABC_transptr_permease_3TM"/>
</dbReference>
<keyword evidence="3 9" id="KW-0813">Transport</keyword>
<accession>A0ABX2PSG8</accession>
<feature type="transmembrane region" description="Helical" evidence="9">
    <location>
        <begin position="193"/>
        <end position="215"/>
    </location>
</feature>
<evidence type="ECO:0000259" key="10">
    <source>
        <dbReference type="PROSITE" id="PS50928"/>
    </source>
</evidence>
<protein>
    <submittedName>
        <fullName evidence="11">ABC transporter permease subunit</fullName>
    </submittedName>
</protein>
<evidence type="ECO:0000256" key="1">
    <source>
        <dbReference type="ARBA" id="ARBA00004429"/>
    </source>
</evidence>
<evidence type="ECO:0000256" key="4">
    <source>
        <dbReference type="ARBA" id="ARBA00022475"/>
    </source>
</evidence>
<keyword evidence="7 9" id="KW-1133">Transmembrane helix</keyword>
<feature type="domain" description="ABC transmembrane type-1" evidence="10">
    <location>
        <begin position="15"/>
        <end position="215"/>
    </location>
</feature>
<comment type="caution">
    <text evidence="11">The sequence shown here is derived from an EMBL/GenBank/DDBJ whole genome shotgun (WGS) entry which is preliminary data.</text>
</comment>
<keyword evidence="8 9" id="KW-0472">Membrane</keyword>
<evidence type="ECO:0000256" key="2">
    <source>
        <dbReference type="ARBA" id="ARBA00010072"/>
    </source>
</evidence>
<dbReference type="NCBIfam" id="TIGR01726">
    <property type="entry name" value="HEQRo_perm_3TM"/>
    <property type="match status" value="1"/>
</dbReference>
<evidence type="ECO:0000256" key="9">
    <source>
        <dbReference type="RuleBase" id="RU363032"/>
    </source>
</evidence>
<dbReference type="PROSITE" id="PS50928">
    <property type="entry name" value="ABC_TM1"/>
    <property type="match status" value="1"/>
</dbReference>
<dbReference type="CDD" id="cd06261">
    <property type="entry name" value="TM_PBP2"/>
    <property type="match status" value="1"/>
</dbReference>
<evidence type="ECO:0000256" key="5">
    <source>
        <dbReference type="ARBA" id="ARBA00022519"/>
    </source>
</evidence>
<dbReference type="Gene3D" id="1.10.3720.10">
    <property type="entry name" value="MetI-like"/>
    <property type="match status" value="1"/>
</dbReference>
<dbReference type="InterPro" id="IPR035906">
    <property type="entry name" value="MetI-like_sf"/>
</dbReference>
<evidence type="ECO:0000256" key="3">
    <source>
        <dbReference type="ARBA" id="ARBA00022448"/>
    </source>
</evidence>
<keyword evidence="6 9" id="KW-0812">Transmembrane</keyword>
<dbReference type="SUPFAM" id="SSF161098">
    <property type="entry name" value="MetI-like"/>
    <property type="match status" value="1"/>
</dbReference>
<organism evidence="11 12">
    <name type="scientific">Ruegeria haliotis</name>
    <dbReference type="NCBI Taxonomy" id="2747601"/>
    <lineage>
        <taxon>Bacteria</taxon>
        <taxon>Pseudomonadati</taxon>
        <taxon>Pseudomonadota</taxon>
        <taxon>Alphaproteobacteria</taxon>
        <taxon>Rhodobacterales</taxon>
        <taxon>Roseobacteraceae</taxon>
        <taxon>Ruegeria</taxon>
    </lineage>
</organism>